<evidence type="ECO:0000256" key="8">
    <source>
        <dbReference type="ARBA" id="ARBA00023235"/>
    </source>
</evidence>
<reference evidence="11 14" key="2">
    <citation type="submission" date="2022-05" db="EMBL/GenBank/DDBJ databases">
        <title>Genome Sequencing of Bee-Associated Microbes.</title>
        <authorList>
            <person name="Dunlap C."/>
        </authorList>
    </citation>
    <scope>NUCLEOTIDE SEQUENCE [LARGE SCALE GENOMIC DNA]</scope>
    <source>
        <strain evidence="11 14">NRRL B-23120</strain>
    </source>
</reference>
<keyword evidence="8 9" id="KW-0413">Isomerase</keyword>
<evidence type="ECO:0000256" key="7">
    <source>
        <dbReference type="ARBA" id="ARBA00023141"/>
    </source>
</evidence>
<dbReference type="AlphaFoldDB" id="A0A410WV86"/>
<dbReference type="EC" id="5.3.1.24" evidence="3 9"/>
<sequence>MGSVSKRPDVKICGLQSVEVLKSIVHFPISQIGFVFAPSRRRITPEQASEMISFLHERAQQGHRVPKTVGVFVNPTRDELADVLSVAKLDIIQFHGEEAPETCRSIKEQFGVELWKVSSIKNEEPPVNESSFSDIKDGVNGWIQRLDPYRDAVDAVLIDTFDPVYGGGSGRTFSWDCIPAARKWALSAGMPLIVAGGLNPDNVGDLIEQYEIDGVDVSSGVETDGVKDIAKIAAFVERVTG</sequence>
<organism evidence="12 13">
    <name type="scientific">Paenibacillus chitinolyticus</name>
    <dbReference type="NCBI Taxonomy" id="79263"/>
    <lineage>
        <taxon>Bacteria</taxon>
        <taxon>Bacillati</taxon>
        <taxon>Bacillota</taxon>
        <taxon>Bacilli</taxon>
        <taxon>Bacillales</taxon>
        <taxon>Paenibacillaceae</taxon>
        <taxon>Paenibacillus</taxon>
    </lineage>
</organism>
<evidence type="ECO:0000313" key="11">
    <source>
        <dbReference type="EMBL" id="MCY9594432.1"/>
    </source>
</evidence>
<reference evidence="12 13" key="1">
    <citation type="submission" date="2018-01" db="EMBL/GenBank/DDBJ databases">
        <title>The whole genome sequencing and assembly of Paenibacillus chitinolyticus KCCM 41400 strain.</title>
        <authorList>
            <person name="Kim J.-Y."/>
            <person name="Park M.-K."/>
            <person name="Lee Y.-J."/>
            <person name="Yi H."/>
            <person name="Bahn Y.-S."/>
            <person name="Kim J.F."/>
            <person name="Lee D.-W."/>
        </authorList>
    </citation>
    <scope>NUCLEOTIDE SEQUENCE [LARGE SCALE GENOMIC DNA]</scope>
    <source>
        <strain evidence="12 13">KCCM 41400</strain>
    </source>
</reference>
<dbReference type="Proteomes" id="UP000288943">
    <property type="component" value="Chromosome"/>
</dbReference>
<evidence type="ECO:0000313" key="12">
    <source>
        <dbReference type="EMBL" id="QAV18319.1"/>
    </source>
</evidence>
<dbReference type="CDD" id="cd00405">
    <property type="entry name" value="PRAI"/>
    <property type="match status" value="1"/>
</dbReference>
<dbReference type="InterPro" id="IPR001240">
    <property type="entry name" value="PRAI_dom"/>
</dbReference>
<dbReference type="Pfam" id="PF00697">
    <property type="entry name" value="PRAI"/>
    <property type="match status" value="1"/>
</dbReference>
<dbReference type="EMBL" id="JAMDMJ010000001">
    <property type="protein sequence ID" value="MCY9594432.1"/>
    <property type="molecule type" value="Genomic_DNA"/>
</dbReference>
<name>A0A410WV86_9BACL</name>
<protein>
    <recommendedName>
        <fullName evidence="4 9">N-(5'-phosphoribosyl)anthranilate isomerase</fullName>
        <shortName evidence="9">PRAI</shortName>
        <ecNumber evidence="3 9">5.3.1.24</ecNumber>
    </recommendedName>
</protein>
<dbReference type="GeneID" id="95375498"/>
<dbReference type="PANTHER" id="PTHR42894">
    <property type="entry name" value="N-(5'-PHOSPHORIBOSYL)ANTHRANILATE ISOMERASE"/>
    <property type="match status" value="1"/>
</dbReference>
<dbReference type="UniPathway" id="UPA00035">
    <property type="reaction ID" value="UER00042"/>
</dbReference>
<gene>
    <name evidence="9" type="primary">trpF</name>
    <name evidence="11" type="ORF">M5X16_01385</name>
    <name evidence="12" type="ORF">PC41400_11830</name>
</gene>
<evidence type="ECO:0000256" key="9">
    <source>
        <dbReference type="HAMAP-Rule" id="MF_00135"/>
    </source>
</evidence>
<dbReference type="OrthoDB" id="9786954at2"/>
<dbReference type="Proteomes" id="UP001527202">
    <property type="component" value="Unassembled WGS sequence"/>
</dbReference>
<feature type="domain" description="N-(5'phosphoribosyl) anthranilate isomerase (PRAI)" evidence="10">
    <location>
        <begin position="10"/>
        <end position="237"/>
    </location>
</feature>
<dbReference type="InterPro" id="IPR011060">
    <property type="entry name" value="RibuloseP-bd_barrel"/>
</dbReference>
<dbReference type="InterPro" id="IPR013785">
    <property type="entry name" value="Aldolase_TIM"/>
</dbReference>
<evidence type="ECO:0000256" key="5">
    <source>
        <dbReference type="ARBA" id="ARBA00022605"/>
    </source>
</evidence>
<evidence type="ECO:0000256" key="6">
    <source>
        <dbReference type="ARBA" id="ARBA00022822"/>
    </source>
</evidence>
<comment type="catalytic activity">
    <reaction evidence="1 9">
        <text>N-(5-phospho-beta-D-ribosyl)anthranilate = 1-(2-carboxyphenylamino)-1-deoxy-D-ribulose 5-phosphate</text>
        <dbReference type="Rhea" id="RHEA:21540"/>
        <dbReference type="ChEBI" id="CHEBI:18277"/>
        <dbReference type="ChEBI" id="CHEBI:58613"/>
        <dbReference type="EC" id="5.3.1.24"/>
    </reaction>
</comment>
<dbReference type="EMBL" id="CP026520">
    <property type="protein sequence ID" value="QAV18319.1"/>
    <property type="molecule type" value="Genomic_DNA"/>
</dbReference>
<evidence type="ECO:0000256" key="1">
    <source>
        <dbReference type="ARBA" id="ARBA00001164"/>
    </source>
</evidence>
<comment type="pathway">
    <text evidence="2 9">Amino-acid biosynthesis; L-tryptophan biosynthesis; L-tryptophan from chorismate: step 3/5.</text>
</comment>
<dbReference type="PANTHER" id="PTHR42894:SF1">
    <property type="entry name" value="N-(5'-PHOSPHORIBOSYL)ANTHRANILATE ISOMERASE"/>
    <property type="match status" value="1"/>
</dbReference>
<evidence type="ECO:0000256" key="4">
    <source>
        <dbReference type="ARBA" id="ARBA00022272"/>
    </source>
</evidence>
<evidence type="ECO:0000313" key="13">
    <source>
        <dbReference type="Proteomes" id="UP000288943"/>
    </source>
</evidence>
<evidence type="ECO:0000313" key="14">
    <source>
        <dbReference type="Proteomes" id="UP001527202"/>
    </source>
</evidence>
<dbReference type="HAMAP" id="MF_00135">
    <property type="entry name" value="PRAI"/>
    <property type="match status" value="1"/>
</dbReference>
<evidence type="ECO:0000259" key="10">
    <source>
        <dbReference type="Pfam" id="PF00697"/>
    </source>
</evidence>
<evidence type="ECO:0000256" key="3">
    <source>
        <dbReference type="ARBA" id="ARBA00012572"/>
    </source>
</evidence>
<dbReference type="GO" id="GO:0004640">
    <property type="term" value="F:phosphoribosylanthranilate isomerase activity"/>
    <property type="evidence" value="ECO:0007669"/>
    <property type="project" value="UniProtKB-UniRule"/>
</dbReference>
<keyword evidence="7 9" id="KW-0057">Aromatic amino acid biosynthesis</keyword>
<keyword evidence="14" id="KW-1185">Reference proteome</keyword>
<accession>A0A410WV86</accession>
<comment type="similarity">
    <text evidence="9">Belongs to the TrpF family.</text>
</comment>
<dbReference type="RefSeq" id="WP_042228437.1">
    <property type="nucleotide sequence ID" value="NZ_CP026520.1"/>
</dbReference>
<dbReference type="SUPFAM" id="SSF51366">
    <property type="entry name" value="Ribulose-phoshate binding barrel"/>
    <property type="match status" value="1"/>
</dbReference>
<dbReference type="Gene3D" id="3.20.20.70">
    <property type="entry name" value="Aldolase class I"/>
    <property type="match status" value="1"/>
</dbReference>
<keyword evidence="5 9" id="KW-0028">Amino-acid biosynthesis</keyword>
<evidence type="ECO:0000256" key="2">
    <source>
        <dbReference type="ARBA" id="ARBA00004664"/>
    </source>
</evidence>
<proteinExistence type="inferred from homology"/>
<dbReference type="InterPro" id="IPR044643">
    <property type="entry name" value="TrpF_fam"/>
</dbReference>
<dbReference type="GO" id="GO:0000162">
    <property type="term" value="P:L-tryptophan biosynthetic process"/>
    <property type="evidence" value="ECO:0007669"/>
    <property type="project" value="UniProtKB-UniRule"/>
</dbReference>
<keyword evidence="6 9" id="KW-0822">Tryptophan biosynthesis</keyword>
<dbReference type="KEGG" id="pchi:PC41400_11830"/>